<evidence type="ECO:0000313" key="3">
    <source>
        <dbReference type="Proteomes" id="UP001530400"/>
    </source>
</evidence>
<comment type="caution">
    <text evidence="2">The sequence shown here is derived from an EMBL/GenBank/DDBJ whole genome shotgun (WGS) entry which is preliminary data.</text>
</comment>
<evidence type="ECO:0000256" key="1">
    <source>
        <dbReference type="SAM" id="Phobius"/>
    </source>
</evidence>
<evidence type="ECO:0000313" key="2">
    <source>
        <dbReference type="EMBL" id="KAL3801130.1"/>
    </source>
</evidence>
<protein>
    <submittedName>
        <fullName evidence="2">Uncharacterized protein</fullName>
    </submittedName>
</protein>
<dbReference type="EMBL" id="JALLPJ020000145">
    <property type="protein sequence ID" value="KAL3801130.1"/>
    <property type="molecule type" value="Genomic_DNA"/>
</dbReference>
<keyword evidence="3" id="KW-1185">Reference proteome</keyword>
<feature type="transmembrane region" description="Helical" evidence="1">
    <location>
        <begin position="12"/>
        <end position="33"/>
    </location>
</feature>
<accession>A0ABD3QLA0</accession>
<keyword evidence="1" id="KW-0812">Transmembrane</keyword>
<dbReference type="AlphaFoldDB" id="A0ABD3QLA0"/>
<organism evidence="2 3">
    <name type="scientific">Cyclotella atomus</name>
    <dbReference type="NCBI Taxonomy" id="382360"/>
    <lineage>
        <taxon>Eukaryota</taxon>
        <taxon>Sar</taxon>
        <taxon>Stramenopiles</taxon>
        <taxon>Ochrophyta</taxon>
        <taxon>Bacillariophyta</taxon>
        <taxon>Coscinodiscophyceae</taxon>
        <taxon>Thalassiosirophycidae</taxon>
        <taxon>Stephanodiscales</taxon>
        <taxon>Stephanodiscaceae</taxon>
        <taxon>Cyclotella</taxon>
    </lineage>
</organism>
<feature type="transmembrane region" description="Helical" evidence="1">
    <location>
        <begin position="732"/>
        <end position="753"/>
    </location>
</feature>
<name>A0ABD3QLA0_9STRA</name>
<dbReference type="Proteomes" id="UP001530400">
    <property type="component" value="Unassembled WGS sequence"/>
</dbReference>
<keyword evidence="1" id="KW-0472">Membrane</keyword>
<keyword evidence="1" id="KW-1133">Transmembrane helix</keyword>
<sequence length="796" mass="88388">MSSSKLRHGSLMIAVAVIVFPHYFLLHGLLVAAQDIANQPASNESKPPAIQSPRDEAQKLLRGYFDNILELQDTYGRDLVTVEDATARYPILSKSSFSCPLLYDKVPQTQTQCFTPIITIYDRISNDLEHLHEQSIPLPEVLLISSLDAPHEMDLTGPSSIYSAINLLLDCAYCESLSPWVPHNQTDEAIACRQRLKSRGIDDPIRKWLARLVVTRKIVAVPVADVAGFYNRLVYELSDGSSDIQQYDNGSCDFPYPVHWSETGNSEQSRHCMSTYPARIVNELFHSHVFQLGVAFHGSRSALVGRIEIPTWSKNFTEKSPDSEAMMQIASAMSSFGAGSDMQPYEVASLNLTSNSNSNECTGVMMEEFAFATGFRGAGSELGGQIQLEQCSCDSSDTEESCDYQSTRTSMYDAPSLRSFIVRVVAPDAFGMDTDCLAGFSSIGNTNCDHSTDQYLLTDSSNVGMNVRMSFVATDLALPWTSVHSVAGVSLRDDIVPKSPRLAETCTHTKAMKLPESSSINNVAVTWSVGGALTVDETTLLYGEWSMLDKKVFNCAARPTKQELDAFFSILRDIEQMEGETEEQMETEVTFTPVQSGRTRWHSSSQQQGSDDIIQPERTFSVTLDLSRYKVGDLVAVYAIGRVDQQWVHVRSEDNLPGVMAQSNIVNTRTNPEWMLYLKDFAIKGQLDFFSIPVTIEIEDRPGFFEGSALTESSVRLSDAIITEEEEVANGMIVYAICMAILTAVVVFLCVFCREQSDGTDVFSVLSARRKIMHQRIAMDEFFRNEVAAQNDLELT</sequence>
<reference evidence="2 3" key="1">
    <citation type="submission" date="2024-10" db="EMBL/GenBank/DDBJ databases">
        <title>Updated reference genomes for cyclostephanoid diatoms.</title>
        <authorList>
            <person name="Roberts W.R."/>
            <person name="Alverson A.J."/>
        </authorList>
    </citation>
    <scope>NUCLEOTIDE SEQUENCE [LARGE SCALE GENOMIC DNA]</scope>
    <source>
        <strain evidence="2 3">AJA010-31</strain>
    </source>
</reference>
<proteinExistence type="predicted"/>
<gene>
    <name evidence="2" type="ORF">ACHAWO_013477</name>
</gene>